<proteinExistence type="predicted"/>
<sequence length="210" mass="21890">MFPLRCLCFLTLASALSAQGWEYGMTVGRQTFGSLSASDGMPGYAPSGSVAGTTVVSARLAWTILDTDGGELQVACAFQPTTTATARFSVQPTTAPGLPRIDSGPLNYRCGYHALGVSYRTPGRVRAGVGLDLRFQRVDLPASAANAAETATTAVPWIRGGLYLPARAGWIRPIVGVEAGLALLTTSDAAHPAGSLRPRSEVALYAGARF</sequence>
<evidence type="ECO:0000256" key="1">
    <source>
        <dbReference type="SAM" id="SignalP"/>
    </source>
</evidence>
<protein>
    <recommendedName>
        <fullName evidence="4">Outer membrane protein beta-barrel domain-containing protein</fullName>
    </recommendedName>
</protein>
<evidence type="ECO:0008006" key="4">
    <source>
        <dbReference type="Google" id="ProtNLM"/>
    </source>
</evidence>
<feature type="signal peptide" evidence="1">
    <location>
        <begin position="1"/>
        <end position="18"/>
    </location>
</feature>
<keyword evidence="1" id="KW-0732">Signal</keyword>
<evidence type="ECO:0000313" key="2">
    <source>
        <dbReference type="EMBL" id="BDU77461.1"/>
    </source>
</evidence>
<dbReference type="RefSeq" id="WP_243331954.1">
    <property type="nucleotide sequence ID" value="NZ_AP027081.1"/>
</dbReference>
<name>A0AA48H4U4_9BACT</name>
<organism evidence="2 3">
    <name type="scientific">Mesoterricola sediminis</name>
    <dbReference type="NCBI Taxonomy" id="2927980"/>
    <lineage>
        <taxon>Bacteria</taxon>
        <taxon>Pseudomonadati</taxon>
        <taxon>Acidobacteriota</taxon>
        <taxon>Holophagae</taxon>
        <taxon>Holophagales</taxon>
        <taxon>Holophagaceae</taxon>
        <taxon>Mesoterricola</taxon>
    </lineage>
</organism>
<accession>A0AA48H4U4</accession>
<reference evidence="2" key="1">
    <citation type="journal article" date="2023" name="Int. J. Syst. Evol. Microbiol.">
        <title>Mesoterricola silvestris gen. nov., sp. nov., Mesoterricola sediminis sp. nov., Geothrix oryzae sp. nov., Geothrix edaphica sp. nov., Geothrix rubra sp. nov., and Geothrix limicola sp. nov., six novel members of Acidobacteriota isolated from soils.</title>
        <authorList>
            <person name="Itoh H."/>
            <person name="Sugisawa Y."/>
            <person name="Mise K."/>
            <person name="Xu Z."/>
            <person name="Kuniyasu M."/>
            <person name="Ushijima N."/>
            <person name="Kawano K."/>
            <person name="Kobayashi E."/>
            <person name="Shiratori Y."/>
            <person name="Masuda Y."/>
            <person name="Senoo K."/>
        </authorList>
    </citation>
    <scope>NUCLEOTIDE SEQUENCE</scope>
    <source>
        <strain evidence="2">W786</strain>
    </source>
</reference>
<dbReference type="KEGG" id="msea:METESE_24190"/>
<evidence type="ECO:0000313" key="3">
    <source>
        <dbReference type="Proteomes" id="UP001228113"/>
    </source>
</evidence>
<dbReference type="EMBL" id="AP027081">
    <property type="protein sequence ID" value="BDU77461.1"/>
    <property type="molecule type" value="Genomic_DNA"/>
</dbReference>
<keyword evidence="3" id="KW-1185">Reference proteome</keyword>
<gene>
    <name evidence="2" type="ORF">METESE_24190</name>
</gene>
<dbReference type="AlphaFoldDB" id="A0AA48H4U4"/>
<feature type="chain" id="PRO_5041353651" description="Outer membrane protein beta-barrel domain-containing protein" evidence="1">
    <location>
        <begin position="19"/>
        <end position="210"/>
    </location>
</feature>
<dbReference type="Proteomes" id="UP001228113">
    <property type="component" value="Chromosome"/>
</dbReference>